<dbReference type="RefSeq" id="WP_229669017.1">
    <property type="nucleotide sequence ID" value="NZ_BMJB01000002.1"/>
</dbReference>
<comment type="subcellular location">
    <subcellularLocation>
        <location evidence="1">Membrane</location>
        <topology evidence="1">Multi-pass membrane protein</topology>
    </subcellularLocation>
</comment>
<feature type="transmembrane region" description="Helical" evidence="5">
    <location>
        <begin position="40"/>
        <end position="61"/>
    </location>
</feature>
<dbReference type="Proteomes" id="UP000648801">
    <property type="component" value="Unassembled WGS sequence"/>
</dbReference>
<dbReference type="InterPro" id="IPR032808">
    <property type="entry name" value="DoxX"/>
</dbReference>
<dbReference type="GO" id="GO:0016020">
    <property type="term" value="C:membrane"/>
    <property type="evidence" value="ECO:0007669"/>
    <property type="project" value="UniProtKB-SubCell"/>
</dbReference>
<feature type="transmembrane region" description="Helical" evidence="5">
    <location>
        <begin position="73"/>
        <end position="99"/>
    </location>
</feature>
<accession>A0A916RXG8</accession>
<evidence type="ECO:0000313" key="7">
    <source>
        <dbReference type="Proteomes" id="UP000648801"/>
    </source>
</evidence>
<evidence type="ECO:0000256" key="4">
    <source>
        <dbReference type="ARBA" id="ARBA00023136"/>
    </source>
</evidence>
<organism evidence="6 7">
    <name type="scientific">Edaphobacter acidisoli</name>
    <dbReference type="NCBI Taxonomy" id="2040573"/>
    <lineage>
        <taxon>Bacteria</taxon>
        <taxon>Pseudomonadati</taxon>
        <taxon>Acidobacteriota</taxon>
        <taxon>Terriglobia</taxon>
        <taxon>Terriglobales</taxon>
        <taxon>Acidobacteriaceae</taxon>
        <taxon>Edaphobacter</taxon>
    </lineage>
</organism>
<keyword evidence="7" id="KW-1185">Reference proteome</keyword>
<evidence type="ECO:0000256" key="3">
    <source>
        <dbReference type="ARBA" id="ARBA00022989"/>
    </source>
</evidence>
<sequence>MNAAITIILIAAATVAALLTSRHEEDGSPQGRTAWLRATVYWLSTILVAFEMAAGGLWDLLRIEYVRVVLTHLGYPLFLLYIIGVPRIPCALALLAPRFPRLKEWAYAGAFFNYAGAAASHLLAGDRGSQWIGPLILAVFTIVSWTLRPASRRLPRPAPAKEPPMITWCVPALIVAAMLVIAFITLPKGAPPNMSSRLRVDGPGLSVATESNPQKYLSSPLTT</sequence>
<keyword evidence="4 5" id="KW-0472">Membrane</keyword>
<evidence type="ECO:0000256" key="1">
    <source>
        <dbReference type="ARBA" id="ARBA00004141"/>
    </source>
</evidence>
<feature type="transmembrane region" description="Helical" evidence="5">
    <location>
        <begin position="165"/>
        <end position="186"/>
    </location>
</feature>
<gene>
    <name evidence="6" type="ORF">GCM10011507_28040</name>
</gene>
<name>A0A916RXG8_9BACT</name>
<reference evidence="6" key="1">
    <citation type="journal article" date="2014" name="Int. J. Syst. Evol. Microbiol.">
        <title>Complete genome sequence of Corynebacterium casei LMG S-19264T (=DSM 44701T), isolated from a smear-ripened cheese.</title>
        <authorList>
            <consortium name="US DOE Joint Genome Institute (JGI-PGF)"/>
            <person name="Walter F."/>
            <person name="Albersmeier A."/>
            <person name="Kalinowski J."/>
            <person name="Ruckert C."/>
        </authorList>
    </citation>
    <scope>NUCLEOTIDE SEQUENCE</scope>
    <source>
        <strain evidence="6">CGMCC 1.15447</strain>
    </source>
</reference>
<dbReference type="AlphaFoldDB" id="A0A916RXG8"/>
<protein>
    <recommendedName>
        <fullName evidence="8">DoxX family protein</fullName>
    </recommendedName>
</protein>
<keyword evidence="3 5" id="KW-1133">Transmembrane helix</keyword>
<feature type="transmembrane region" description="Helical" evidence="5">
    <location>
        <begin position="105"/>
        <end position="124"/>
    </location>
</feature>
<comment type="caution">
    <text evidence="6">The sequence shown here is derived from an EMBL/GenBank/DDBJ whole genome shotgun (WGS) entry which is preliminary data.</text>
</comment>
<keyword evidence="2 5" id="KW-0812">Transmembrane</keyword>
<feature type="transmembrane region" description="Helical" evidence="5">
    <location>
        <begin position="131"/>
        <end position="150"/>
    </location>
</feature>
<evidence type="ECO:0000256" key="2">
    <source>
        <dbReference type="ARBA" id="ARBA00022692"/>
    </source>
</evidence>
<evidence type="ECO:0000256" key="5">
    <source>
        <dbReference type="SAM" id="Phobius"/>
    </source>
</evidence>
<evidence type="ECO:0000313" key="6">
    <source>
        <dbReference type="EMBL" id="GGA75034.1"/>
    </source>
</evidence>
<evidence type="ECO:0008006" key="8">
    <source>
        <dbReference type="Google" id="ProtNLM"/>
    </source>
</evidence>
<reference evidence="6" key="2">
    <citation type="submission" date="2020-09" db="EMBL/GenBank/DDBJ databases">
        <authorList>
            <person name="Sun Q."/>
            <person name="Zhou Y."/>
        </authorList>
    </citation>
    <scope>NUCLEOTIDE SEQUENCE</scope>
    <source>
        <strain evidence="6">CGMCC 1.15447</strain>
    </source>
</reference>
<dbReference type="Pfam" id="PF13564">
    <property type="entry name" value="DoxX_2"/>
    <property type="match status" value="1"/>
</dbReference>
<proteinExistence type="predicted"/>
<dbReference type="EMBL" id="BMJB01000002">
    <property type="protein sequence ID" value="GGA75034.1"/>
    <property type="molecule type" value="Genomic_DNA"/>
</dbReference>